<gene>
    <name evidence="6" type="ORF">FRACA_1150010</name>
</gene>
<accession>A0A2I2KJM7</accession>
<keyword evidence="3 4" id="KW-0732">Signal</keyword>
<dbReference type="PANTHER" id="PTHR46847:SF1">
    <property type="entry name" value="D-ALLOSE-BINDING PERIPLASMIC PROTEIN-RELATED"/>
    <property type="match status" value="1"/>
</dbReference>
<dbReference type="CDD" id="cd01536">
    <property type="entry name" value="PBP1_ABC_sugar_binding-like"/>
    <property type="match status" value="1"/>
</dbReference>
<comment type="subcellular location">
    <subcellularLocation>
        <location evidence="1">Cell envelope</location>
    </subcellularLocation>
</comment>
<feature type="chain" id="PRO_5014946713" evidence="4">
    <location>
        <begin position="21"/>
        <end position="342"/>
    </location>
</feature>
<dbReference type="GO" id="GO:0030246">
    <property type="term" value="F:carbohydrate binding"/>
    <property type="evidence" value="ECO:0007669"/>
    <property type="project" value="UniProtKB-ARBA"/>
</dbReference>
<feature type="domain" description="Periplasmic binding protein" evidence="5">
    <location>
        <begin position="44"/>
        <end position="303"/>
    </location>
</feature>
<keyword evidence="7" id="KW-1185">Reference proteome</keyword>
<dbReference type="Pfam" id="PF13407">
    <property type="entry name" value="Peripla_BP_4"/>
    <property type="match status" value="1"/>
</dbReference>
<reference evidence="6 7" key="1">
    <citation type="submission" date="2017-06" db="EMBL/GenBank/DDBJ databases">
        <authorList>
            <person name="Kim H.J."/>
            <person name="Triplett B.A."/>
        </authorList>
    </citation>
    <scope>NUCLEOTIDE SEQUENCE [LARGE SCALE GENOMIC DNA]</scope>
    <source>
        <strain evidence="6">FRACA_ARgP5</strain>
    </source>
</reference>
<evidence type="ECO:0000256" key="3">
    <source>
        <dbReference type="ARBA" id="ARBA00022729"/>
    </source>
</evidence>
<dbReference type="EMBL" id="FZMO01000019">
    <property type="protein sequence ID" value="SNQ45856.1"/>
    <property type="molecule type" value="Genomic_DNA"/>
</dbReference>
<evidence type="ECO:0000256" key="2">
    <source>
        <dbReference type="ARBA" id="ARBA00007639"/>
    </source>
</evidence>
<dbReference type="InterPro" id="IPR025997">
    <property type="entry name" value="SBP_2_dom"/>
</dbReference>
<proteinExistence type="inferred from homology"/>
<dbReference type="SUPFAM" id="SSF53822">
    <property type="entry name" value="Periplasmic binding protein-like I"/>
    <property type="match status" value="1"/>
</dbReference>
<evidence type="ECO:0000313" key="7">
    <source>
        <dbReference type="Proteomes" id="UP000234331"/>
    </source>
</evidence>
<dbReference type="Proteomes" id="UP000234331">
    <property type="component" value="Unassembled WGS sequence"/>
</dbReference>
<sequence>MRMRRIAPLSMGLAAVLALAACGGSGGDGGSSEAGASGKTIKVGYAAPVLAQPGQQAFGQGAGEAAKVIGAKLTQYDSNVQSARQITNLQTMLQQKMDVIGTWTLDPGATAAIYGQIRSAGIPLIGTNSDDNGIQYSVWTENTTCEKGGPWEQTADLIARKAPGGKVITIGLDGVPSIDANVKCFTDAAKAKGLQIVAHVSNTSDDSAGGQRLIADMLTRHPDVDAIWGYNDASALGASAALGAAGKKISDGTSDGVVVTGSNGDTAAIDAVREGRLTATWDPNNREYGWLFMKIVKDVEDGKAAARTVLKSTLITKDTVGSWVDPSKRTISFDTLQFTTAS</sequence>
<dbReference type="InterPro" id="IPR028082">
    <property type="entry name" value="Peripla_BP_I"/>
</dbReference>
<comment type="similarity">
    <text evidence="2">Belongs to the bacterial solute-binding protein 2 family.</text>
</comment>
<dbReference type="AlphaFoldDB" id="A0A2I2KJM7"/>
<dbReference type="Gene3D" id="3.40.50.2300">
    <property type="match status" value="2"/>
</dbReference>
<evidence type="ECO:0000313" key="6">
    <source>
        <dbReference type="EMBL" id="SNQ45856.1"/>
    </source>
</evidence>
<evidence type="ECO:0000256" key="1">
    <source>
        <dbReference type="ARBA" id="ARBA00004196"/>
    </source>
</evidence>
<dbReference type="PROSITE" id="PS51257">
    <property type="entry name" value="PROKAR_LIPOPROTEIN"/>
    <property type="match status" value="1"/>
</dbReference>
<dbReference type="PANTHER" id="PTHR46847">
    <property type="entry name" value="D-ALLOSE-BINDING PERIPLASMIC PROTEIN-RELATED"/>
    <property type="match status" value="1"/>
</dbReference>
<organism evidence="6 7">
    <name type="scientific">Frankia canadensis</name>
    <dbReference type="NCBI Taxonomy" id="1836972"/>
    <lineage>
        <taxon>Bacteria</taxon>
        <taxon>Bacillati</taxon>
        <taxon>Actinomycetota</taxon>
        <taxon>Actinomycetes</taxon>
        <taxon>Frankiales</taxon>
        <taxon>Frankiaceae</taxon>
        <taxon>Frankia</taxon>
    </lineage>
</organism>
<name>A0A2I2KJM7_9ACTN</name>
<feature type="signal peptide" evidence="4">
    <location>
        <begin position="1"/>
        <end position="20"/>
    </location>
</feature>
<evidence type="ECO:0000259" key="5">
    <source>
        <dbReference type="Pfam" id="PF13407"/>
    </source>
</evidence>
<dbReference type="GO" id="GO:0030313">
    <property type="term" value="C:cell envelope"/>
    <property type="evidence" value="ECO:0007669"/>
    <property type="project" value="UniProtKB-SubCell"/>
</dbReference>
<protein>
    <submittedName>
        <fullName evidence="6">Ribose ABC transport system periplasmic ribose-binding protein RbsB (TC 3.A.1.2.1)</fullName>
    </submittedName>
</protein>
<evidence type="ECO:0000256" key="4">
    <source>
        <dbReference type="SAM" id="SignalP"/>
    </source>
</evidence>